<sequence length="515" mass="60481">MATIKVSFLEGQSIDRPPMFNGSHFSMWKQRMMIFLQSVYIELWYVVEDGPYEARIIDSTTNLSRLKTRQELNEKDKRYLSLNAKAMCILYNALDVNESSRIKGCKSAKDIWDKLCVFHEGNQDIKEQKKSLLVSQYEFFKMHPLENVDKMCSRFCDIIEDLKLLGKEYSLGEKNRKILNALPKEWENKINAIEEAKDLNSMSIESLVDTLTSYELKLEFKVQEEENARMYKRGIAFKASQVGDNPSFMGNEIMEVDNDITPHIKSFKKIFNKRCSRGDCKITWDECNSKREKEELAQMALMAVGEDEVSSYHSSCDEDNEDDDVKILMIKMHKSLRKSYAKNKDLKTKINDLLEENSKLFQENKCLRMENDDLKNQKSVFDCKNNLKRKLEEKTKFYEKMLEEQNLLKKRINVLNEFLQNEKQKFSQTKESKSFQGTNNFAMIRSKKISCIKSTYVQNTSIMCHFCCKFGHMQNDCYVKKNMRKGMKSMWIARSCRINSQGPYKERVPNEISHI</sequence>
<name>A0A0B5CXW2_COFCA</name>
<reference evidence="2" key="1">
    <citation type="journal article" date="2015" name="Genome Biol. Evol.">
        <title>Terminal-repeat Retrotransposons with GAG domain (TR-GAG) in plant genomes: A new testimony on the complex world of transposable elements.</title>
        <authorList>
            <person name="Chaparro C."/>
            <person name="Gayraud T."/>
            <person name="Fernandes de Souza R."/>
            <person name="Silva Domingues D."/>
            <person name="Akaffou S."/>
            <person name="Laforga Vanzela A.L."/>
            <person name="de Kohcko A."/>
            <person name="Rigoreau M."/>
            <person name="Crouzillat D."/>
            <person name="Hamon S."/>
            <person name="Hamon P."/>
            <person name="Guyot R."/>
        </authorList>
    </citation>
    <scope>NUCLEOTIDE SEQUENCE</scope>
</reference>
<accession>A0A0B5CXW2</accession>
<evidence type="ECO:0000313" key="2">
    <source>
        <dbReference type="EMBL" id="AJE29371.1"/>
    </source>
</evidence>
<proteinExistence type="predicted"/>
<protein>
    <submittedName>
        <fullName evidence="2">Putative gag protein</fullName>
    </submittedName>
</protein>
<evidence type="ECO:0000256" key="1">
    <source>
        <dbReference type="SAM" id="Coils"/>
    </source>
</evidence>
<dbReference type="EMBL" id="KM371274">
    <property type="protein sequence ID" value="AJE29371.1"/>
    <property type="molecule type" value="Genomic_DNA"/>
</dbReference>
<dbReference type="PANTHER" id="PTHR34676">
    <property type="entry name" value="DUF4219 DOMAIN-CONTAINING PROTEIN-RELATED"/>
    <property type="match status" value="1"/>
</dbReference>
<dbReference type="PANTHER" id="PTHR34676:SF8">
    <property type="entry name" value="TRANSMEMBRANE PROTEIN"/>
    <property type="match status" value="1"/>
</dbReference>
<dbReference type="AlphaFoldDB" id="A0A0B5CXW2"/>
<keyword evidence="1" id="KW-0175">Coiled coil</keyword>
<organism evidence="2">
    <name type="scientific">Coffea canephora</name>
    <name type="common">Robusta coffee</name>
    <dbReference type="NCBI Taxonomy" id="49390"/>
    <lineage>
        <taxon>Eukaryota</taxon>
        <taxon>Viridiplantae</taxon>
        <taxon>Streptophyta</taxon>
        <taxon>Embryophyta</taxon>
        <taxon>Tracheophyta</taxon>
        <taxon>Spermatophyta</taxon>
        <taxon>Magnoliopsida</taxon>
        <taxon>eudicotyledons</taxon>
        <taxon>Gunneridae</taxon>
        <taxon>Pentapetalae</taxon>
        <taxon>asterids</taxon>
        <taxon>lamiids</taxon>
        <taxon>Gentianales</taxon>
        <taxon>Rubiaceae</taxon>
        <taxon>Ixoroideae</taxon>
        <taxon>Gardenieae complex</taxon>
        <taxon>Bertiereae - Coffeeae clade</taxon>
        <taxon>Coffeeae</taxon>
        <taxon>Coffea</taxon>
    </lineage>
</organism>
<feature type="coiled-coil region" evidence="1">
    <location>
        <begin position="336"/>
        <end position="408"/>
    </location>
</feature>
<dbReference type="Pfam" id="PF14223">
    <property type="entry name" value="Retrotran_gag_2"/>
    <property type="match status" value="1"/>
</dbReference>